<reference evidence="1 2" key="1">
    <citation type="submission" date="2018-06" db="EMBL/GenBank/DDBJ databases">
        <title>Genomic Encyclopedia of Type Strains, Phase III (KMG-III): the genomes of soil and plant-associated and newly described type strains.</title>
        <authorList>
            <person name="Whitman W."/>
        </authorList>
    </citation>
    <scope>NUCLEOTIDE SEQUENCE [LARGE SCALE GENOMIC DNA]</scope>
    <source>
        <strain evidence="1 2">JA737</strain>
    </source>
</reference>
<evidence type="ECO:0000313" key="1">
    <source>
        <dbReference type="EMBL" id="PYF07207.1"/>
    </source>
</evidence>
<dbReference type="InterPro" id="IPR027417">
    <property type="entry name" value="P-loop_NTPase"/>
</dbReference>
<dbReference type="AlphaFoldDB" id="A0A318TTF4"/>
<gene>
    <name evidence="1" type="ORF">C8J30_11937</name>
</gene>
<dbReference type="Pfam" id="PF24389">
    <property type="entry name" value="ORC-CDC6-like"/>
    <property type="match status" value="1"/>
</dbReference>
<evidence type="ECO:0000313" key="2">
    <source>
        <dbReference type="Proteomes" id="UP000247727"/>
    </source>
</evidence>
<proteinExistence type="predicted"/>
<dbReference type="Proteomes" id="UP000247727">
    <property type="component" value="Unassembled WGS sequence"/>
</dbReference>
<name>A0A318TTF4_9RHOB</name>
<dbReference type="SUPFAM" id="SSF52540">
    <property type="entry name" value="P-loop containing nucleoside triphosphate hydrolases"/>
    <property type="match status" value="1"/>
</dbReference>
<comment type="caution">
    <text evidence="1">The sequence shown here is derived from an EMBL/GenBank/DDBJ whole genome shotgun (WGS) entry which is preliminary data.</text>
</comment>
<dbReference type="RefSeq" id="WP_110806985.1">
    <property type="nucleotide sequence ID" value="NZ_QJTK01000019.1"/>
</dbReference>
<dbReference type="EMBL" id="QJTK01000019">
    <property type="protein sequence ID" value="PYF07207.1"/>
    <property type="molecule type" value="Genomic_DNA"/>
</dbReference>
<dbReference type="InterPro" id="IPR056955">
    <property type="entry name" value="ORC-CDC6-like"/>
</dbReference>
<sequence>MINNPFAVFTPEGLTADRVVAIFSTEMPGLGNIESAGHAFVIGTRGSGKSILLRYLEPDCQRLVTNMALNELPFLSLYVSFRETQAQISELARFDNHHGEVFFNEHLLVLAIGAQVVLRLLRNNNIATDKLSPSARELHEELSKLLGGDVFDPSVNVGEALKAMASRLQAAYRSAIQYVRKHGFMSETLAYNGELYGFDDLLLPLIDFLRAALRIQETSPILLLLDDADSLTETQTRIINSWVARRLSSRCSLKIAAQITAYKTMVTVYNTRIEAPHDYQEINLSDATSRASEKAYKSRIAGIVQRRLNAVGVVKSADKYFPEDNRQRIAIEREERRLVAEWEAGHGRGYRARDDAYRYARPNYITKLGGDRKSRSTYSYSGFDQLVHISSGVTRFFLEAAADMYSKSVVLMPHGNKVVGEIEPRIQNEVVREHANRQMIVDLKDLERDVQRLKGDPQQAVQLSNLIKGLGSIFESALINEDAAERKLFSFALSEEPTREIEEVLRLGVRYGYLFQGVIGRKEGTGRAPLFILSRRLAPLYNLDPMGFSAYKFLSNRHVNLLMNNPEEARLGLRRSRARRDEQQMTINFPDGGSDA</sequence>
<dbReference type="OrthoDB" id="8432819at2"/>
<protein>
    <submittedName>
        <fullName evidence="1">Uncharacterized protein</fullName>
    </submittedName>
</protein>
<keyword evidence="2" id="KW-1185">Reference proteome</keyword>
<accession>A0A318TTF4</accession>
<organism evidence="1 2">
    <name type="scientific">Rhodobacter viridis</name>
    <dbReference type="NCBI Taxonomy" id="1054202"/>
    <lineage>
        <taxon>Bacteria</taxon>
        <taxon>Pseudomonadati</taxon>
        <taxon>Pseudomonadota</taxon>
        <taxon>Alphaproteobacteria</taxon>
        <taxon>Rhodobacterales</taxon>
        <taxon>Rhodobacter group</taxon>
        <taxon>Rhodobacter</taxon>
    </lineage>
</organism>